<keyword evidence="1" id="KW-0472">Membrane</keyword>
<dbReference type="Proteomes" id="UP001501578">
    <property type="component" value="Unassembled WGS sequence"/>
</dbReference>
<keyword evidence="3" id="KW-1185">Reference proteome</keyword>
<sequence length="141" mass="15321">MSLAAISHRHHTTPRTGARIAWGAFALFLLAFAVLEVVNHGTPALITAVAFAIIPDLTLFIGAREARNGKLSPKAVPYYNFMHRPWIPLAIMVVYSFGPVDFVPIFVAGLAWLLHVAADRAFGYGLRNPDGSRGLPSPHHA</sequence>
<evidence type="ECO:0000256" key="1">
    <source>
        <dbReference type="SAM" id="Phobius"/>
    </source>
</evidence>
<gene>
    <name evidence="2" type="ORF">GCM10009560_67790</name>
</gene>
<dbReference type="InterPro" id="IPR025356">
    <property type="entry name" value="DUF4260"/>
</dbReference>
<dbReference type="RefSeq" id="WP_343954323.1">
    <property type="nucleotide sequence ID" value="NZ_BAAAHQ010000044.1"/>
</dbReference>
<feature type="transmembrane region" description="Helical" evidence="1">
    <location>
        <begin position="85"/>
        <end position="114"/>
    </location>
</feature>
<reference evidence="3" key="1">
    <citation type="journal article" date="2019" name="Int. J. Syst. Evol. Microbiol.">
        <title>The Global Catalogue of Microorganisms (GCM) 10K type strain sequencing project: providing services to taxonomists for standard genome sequencing and annotation.</title>
        <authorList>
            <consortium name="The Broad Institute Genomics Platform"/>
            <consortium name="The Broad Institute Genome Sequencing Center for Infectious Disease"/>
            <person name="Wu L."/>
            <person name="Ma J."/>
        </authorList>
    </citation>
    <scope>NUCLEOTIDE SEQUENCE [LARGE SCALE GENOMIC DNA]</scope>
    <source>
        <strain evidence="3">JCM 11136</strain>
    </source>
</reference>
<evidence type="ECO:0000313" key="2">
    <source>
        <dbReference type="EMBL" id="GAA0949463.1"/>
    </source>
</evidence>
<protein>
    <submittedName>
        <fullName evidence="2">DUF4260 family protein</fullName>
    </submittedName>
</protein>
<keyword evidence="1" id="KW-1133">Transmembrane helix</keyword>
<organism evidence="2 3">
    <name type="scientific">Nonomuraea longicatena</name>
    <dbReference type="NCBI Taxonomy" id="83682"/>
    <lineage>
        <taxon>Bacteria</taxon>
        <taxon>Bacillati</taxon>
        <taxon>Actinomycetota</taxon>
        <taxon>Actinomycetes</taxon>
        <taxon>Streptosporangiales</taxon>
        <taxon>Streptosporangiaceae</taxon>
        <taxon>Nonomuraea</taxon>
    </lineage>
</organism>
<proteinExistence type="predicted"/>
<feature type="transmembrane region" description="Helical" evidence="1">
    <location>
        <begin position="20"/>
        <end position="38"/>
    </location>
</feature>
<comment type="caution">
    <text evidence="2">The sequence shown here is derived from an EMBL/GenBank/DDBJ whole genome shotgun (WGS) entry which is preliminary data.</text>
</comment>
<accession>A0ABP4BHQ9</accession>
<evidence type="ECO:0000313" key="3">
    <source>
        <dbReference type="Proteomes" id="UP001501578"/>
    </source>
</evidence>
<dbReference type="EMBL" id="BAAAHQ010000044">
    <property type="protein sequence ID" value="GAA0949463.1"/>
    <property type="molecule type" value="Genomic_DNA"/>
</dbReference>
<dbReference type="Pfam" id="PF14079">
    <property type="entry name" value="DUF4260"/>
    <property type="match status" value="1"/>
</dbReference>
<keyword evidence="1" id="KW-0812">Transmembrane</keyword>
<feature type="transmembrane region" description="Helical" evidence="1">
    <location>
        <begin position="44"/>
        <end position="64"/>
    </location>
</feature>
<name>A0ABP4BHQ9_9ACTN</name>